<reference evidence="2 3" key="1">
    <citation type="submission" date="2022-12" db="EMBL/GenBank/DDBJ databases">
        <title>Chromosome-scale assembly of the Ensete ventricosum genome.</title>
        <authorList>
            <person name="Dussert Y."/>
            <person name="Stocks J."/>
            <person name="Wendawek A."/>
            <person name="Woldeyes F."/>
            <person name="Nichols R.A."/>
            <person name="Borrell J.S."/>
        </authorList>
    </citation>
    <scope>NUCLEOTIDE SEQUENCE [LARGE SCALE GENOMIC DNA]</scope>
    <source>
        <strain evidence="3">cv. Maze</strain>
        <tissue evidence="2">Seeds</tissue>
    </source>
</reference>
<name>A0AAV8PQ86_ENSVE</name>
<feature type="compositionally biased region" description="Polar residues" evidence="1">
    <location>
        <begin position="59"/>
        <end position="76"/>
    </location>
</feature>
<comment type="caution">
    <text evidence="2">The sequence shown here is derived from an EMBL/GenBank/DDBJ whole genome shotgun (WGS) entry which is preliminary data.</text>
</comment>
<protein>
    <submittedName>
        <fullName evidence="2">Uncharacterized protein</fullName>
    </submittedName>
</protein>
<evidence type="ECO:0000256" key="1">
    <source>
        <dbReference type="SAM" id="MobiDB-lite"/>
    </source>
</evidence>
<dbReference type="Proteomes" id="UP001222027">
    <property type="component" value="Unassembled WGS sequence"/>
</dbReference>
<proteinExistence type="predicted"/>
<organism evidence="2 3">
    <name type="scientific">Ensete ventricosum</name>
    <name type="common">Abyssinian banana</name>
    <name type="synonym">Musa ensete</name>
    <dbReference type="NCBI Taxonomy" id="4639"/>
    <lineage>
        <taxon>Eukaryota</taxon>
        <taxon>Viridiplantae</taxon>
        <taxon>Streptophyta</taxon>
        <taxon>Embryophyta</taxon>
        <taxon>Tracheophyta</taxon>
        <taxon>Spermatophyta</taxon>
        <taxon>Magnoliopsida</taxon>
        <taxon>Liliopsida</taxon>
        <taxon>Zingiberales</taxon>
        <taxon>Musaceae</taxon>
        <taxon>Ensete</taxon>
    </lineage>
</organism>
<accession>A0AAV8PQ86</accession>
<evidence type="ECO:0000313" key="3">
    <source>
        <dbReference type="Proteomes" id="UP001222027"/>
    </source>
</evidence>
<dbReference type="AlphaFoldDB" id="A0AAV8PQ86"/>
<evidence type="ECO:0000313" key="2">
    <source>
        <dbReference type="EMBL" id="KAJ8492739.1"/>
    </source>
</evidence>
<gene>
    <name evidence="2" type="ORF">OPV22_014460</name>
</gene>
<keyword evidence="3" id="KW-1185">Reference proteome</keyword>
<sequence length="189" mass="20640">MDGGDSPAAPLFDPVPPPIHGNHGEKGTGQSGPRPIRRQATWGATRVRITPDAVCGLTETPSPRSRSAYVTATSGEETTRGKIEMGGFRRTAGARPHAGEGDGAKGQCIEKTHRRPSVGAFGHLPVSVLEELLRRAPLLVPARKSKQGRQIRRLLIPGRNDDTLICRKEEEEEEELLPLNCLLHYYLEK</sequence>
<dbReference type="EMBL" id="JAQQAF010000004">
    <property type="protein sequence ID" value="KAJ8492739.1"/>
    <property type="molecule type" value="Genomic_DNA"/>
</dbReference>
<feature type="region of interest" description="Disordered" evidence="1">
    <location>
        <begin position="1"/>
        <end position="78"/>
    </location>
</feature>